<sequence>MSSIYQNRYPPYDMLGYWGKSPGFAVQAGIALGELQSLGDLYDFKSMATLFFIGVVSITPTLVSKSQS</sequence>
<evidence type="ECO:0000313" key="1">
    <source>
        <dbReference type="EMBL" id="KAJ0113558.1"/>
    </source>
</evidence>
<organism evidence="1 2">
    <name type="scientific">Pistacia atlantica</name>
    <dbReference type="NCBI Taxonomy" id="434234"/>
    <lineage>
        <taxon>Eukaryota</taxon>
        <taxon>Viridiplantae</taxon>
        <taxon>Streptophyta</taxon>
        <taxon>Embryophyta</taxon>
        <taxon>Tracheophyta</taxon>
        <taxon>Spermatophyta</taxon>
        <taxon>Magnoliopsida</taxon>
        <taxon>eudicotyledons</taxon>
        <taxon>Gunneridae</taxon>
        <taxon>Pentapetalae</taxon>
        <taxon>rosids</taxon>
        <taxon>malvids</taxon>
        <taxon>Sapindales</taxon>
        <taxon>Anacardiaceae</taxon>
        <taxon>Pistacia</taxon>
    </lineage>
</organism>
<evidence type="ECO:0000313" key="2">
    <source>
        <dbReference type="Proteomes" id="UP001164250"/>
    </source>
</evidence>
<gene>
    <name evidence="1" type="ORF">Patl1_03526</name>
</gene>
<proteinExistence type="predicted"/>
<name>A0ACC1CCY3_9ROSI</name>
<reference evidence="2" key="1">
    <citation type="journal article" date="2023" name="G3 (Bethesda)">
        <title>Genome assembly and association tests identify interacting loci associated with vigor, precocity, and sex in interspecific pistachio rootstocks.</title>
        <authorList>
            <person name="Palmer W."/>
            <person name="Jacygrad E."/>
            <person name="Sagayaradj S."/>
            <person name="Cavanaugh K."/>
            <person name="Han R."/>
            <person name="Bertier L."/>
            <person name="Beede B."/>
            <person name="Kafkas S."/>
            <person name="Golino D."/>
            <person name="Preece J."/>
            <person name="Michelmore R."/>
        </authorList>
    </citation>
    <scope>NUCLEOTIDE SEQUENCE [LARGE SCALE GENOMIC DNA]</scope>
</reference>
<dbReference type="Proteomes" id="UP001164250">
    <property type="component" value="Chromosome 1"/>
</dbReference>
<protein>
    <submittedName>
        <fullName evidence="1">Uncharacterized protein</fullName>
    </submittedName>
</protein>
<keyword evidence="2" id="KW-1185">Reference proteome</keyword>
<comment type="caution">
    <text evidence="1">The sequence shown here is derived from an EMBL/GenBank/DDBJ whole genome shotgun (WGS) entry which is preliminary data.</text>
</comment>
<dbReference type="EMBL" id="CM047897">
    <property type="protein sequence ID" value="KAJ0113558.1"/>
    <property type="molecule type" value="Genomic_DNA"/>
</dbReference>
<accession>A0ACC1CCY3</accession>